<protein>
    <submittedName>
        <fullName evidence="2">Uncharacterized protein</fullName>
    </submittedName>
</protein>
<dbReference type="AlphaFoldDB" id="A0AB34WY62"/>
<sequence>MDYLKTSFVLVGVAVAGNLLTLFAPLSPFWKGIVNLAVLVIVAVATIFTVLDIRKTRREAEDELR</sequence>
<dbReference type="Proteomes" id="UP000070572">
    <property type="component" value="Unassembled WGS sequence"/>
</dbReference>
<comment type="caution">
    <text evidence="2">The sequence shown here is derived from an EMBL/GenBank/DDBJ whole genome shotgun (WGS) entry which is preliminary data.</text>
</comment>
<reference evidence="2 3" key="1">
    <citation type="submission" date="2016-01" db="EMBL/GenBank/DDBJ databases">
        <authorList>
            <person name="Mitreva M."/>
            <person name="Pepin K.H."/>
            <person name="Mihindukulasuriya K.A."/>
            <person name="Fulton R."/>
            <person name="Fronick C."/>
            <person name="O'Laughlin M."/>
            <person name="Miner T."/>
            <person name="Herter B."/>
            <person name="Rosa B.A."/>
            <person name="Cordes M."/>
            <person name="Tomlinson C."/>
            <person name="Wollam A."/>
            <person name="Palsikar V.B."/>
            <person name="Mardis E.R."/>
            <person name="Wilson R.K."/>
        </authorList>
    </citation>
    <scope>NUCLEOTIDE SEQUENCE [LARGE SCALE GENOMIC DNA]</scope>
    <source>
        <strain evidence="2 3">DNF00696</strain>
    </source>
</reference>
<accession>A0AB34WY62</accession>
<feature type="transmembrane region" description="Helical" evidence="1">
    <location>
        <begin position="7"/>
        <end position="26"/>
    </location>
</feature>
<keyword evidence="1" id="KW-0472">Membrane</keyword>
<keyword evidence="1" id="KW-1133">Transmembrane helix</keyword>
<evidence type="ECO:0000313" key="3">
    <source>
        <dbReference type="Proteomes" id="UP000070572"/>
    </source>
</evidence>
<gene>
    <name evidence="2" type="ORF">HMPREF1862_01388</name>
</gene>
<proteinExistence type="predicted"/>
<dbReference type="EMBL" id="LSDN01000018">
    <property type="protein sequence ID" value="KXB80164.1"/>
    <property type="molecule type" value="Genomic_DNA"/>
</dbReference>
<evidence type="ECO:0000313" key="2">
    <source>
        <dbReference type="EMBL" id="KXB80164.1"/>
    </source>
</evidence>
<feature type="transmembrane region" description="Helical" evidence="1">
    <location>
        <begin position="32"/>
        <end position="51"/>
    </location>
</feature>
<organism evidence="2 3">
    <name type="scientific">Varibaculum cambriense</name>
    <dbReference type="NCBI Taxonomy" id="184870"/>
    <lineage>
        <taxon>Bacteria</taxon>
        <taxon>Bacillati</taxon>
        <taxon>Actinomycetota</taxon>
        <taxon>Actinomycetes</taxon>
        <taxon>Actinomycetales</taxon>
        <taxon>Actinomycetaceae</taxon>
        <taxon>Varibaculum</taxon>
    </lineage>
</organism>
<keyword evidence="1" id="KW-0812">Transmembrane</keyword>
<dbReference type="RefSeq" id="WP_156430228.1">
    <property type="nucleotide sequence ID" value="NZ_KQ960684.1"/>
</dbReference>
<name>A0AB34WY62_9ACTO</name>
<evidence type="ECO:0000256" key="1">
    <source>
        <dbReference type="SAM" id="Phobius"/>
    </source>
</evidence>